<geneLocation type="plasmid" evidence="4">
    <name>pses220</name>
</geneLocation>
<feature type="compositionally biased region" description="Basic residues" evidence="1">
    <location>
        <begin position="25"/>
        <end position="34"/>
    </location>
</feature>
<dbReference type="Pfam" id="PF07238">
    <property type="entry name" value="PilZ"/>
    <property type="match status" value="1"/>
</dbReference>
<evidence type="ECO:0000259" key="2">
    <source>
        <dbReference type="Pfam" id="PF07238"/>
    </source>
</evidence>
<reference evidence="3 4" key="1">
    <citation type="submission" date="2017-04" db="EMBL/GenBank/DDBJ databases">
        <title>Characterization, genome and methylation analysis of a phthalic acid esters degrading strain Sphingobium yanoikuyae SHJ.</title>
        <authorList>
            <person name="Feng L."/>
        </authorList>
    </citation>
    <scope>NUCLEOTIDE SEQUENCE [LARGE SCALE GENOMIC DNA]</scope>
    <source>
        <strain evidence="3 4">SHJ</strain>
        <plasmid evidence="4">Plasmid pses220</plasmid>
    </source>
</reference>
<dbReference type="SUPFAM" id="SSF141371">
    <property type="entry name" value="PilZ domain-like"/>
    <property type="match status" value="1"/>
</dbReference>
<feature type="domain" description="PilZ" evidence="2">
    <location>
        <begin position="91"/>
        <end position="180"/>
    </location>
</feature>
<proteinExistence type="predicted"/>
<organism evidence="3 4">
    <name type="scientific">Sphingobium yanoikuyae</name>
    <name type="common">Sphingomonas yanoikuyae</name>
    <dbReference type="NCBI Taxonomy" id="13690"/>
    <lineage>
        <taxon>Bacteria</taxon>
        <taxon>Pseudomonadati</taxon>
        <taxon>Pseudomonadota</taxon>
        <taxon>Alphaproteobacteria</taxon>
        <taxon>Sphingomonadales</taxon>
        <taxon>Sphingomonadaceae</taxon>
        <taxon>Sphingobium</taxon>
    </lineage>
</organism>
<name>A0A2D1RA68_SPHYA</name>
<dbReference type="InterPro" id="IPR009875">
    <property type="entry name" value="PilZ_domain"/>
</dbReference>
<evidence type="ECO:0000313" key="4">
    <source>
        <dbReference type="Proteomes" id="UP000037029"/>
    </source>
</evidence>
<evidence type="ECO:0000313" key="3">
    <source>
        <dbReference type="EMBL" id="ATP21730.1"/>
    </source>
</evidence>
<feature type="region of interest" description="Disordered" evidence="1">
    <location>
        <begin position="69"/>
        <end position="90"/>
    </location>
</feature>
<feature type="compositionally biased region" description="Basic residues" evidence="1">
    <location>
        <begin position="70"/>
        <end position="83"/>
    </location>
</feature>
<dbReference type="Gene3D" id="2.40.10.220">
    <property type="entry name" value="predicted glycosyltransferase like domains"/>
    <property type="match status" value="1"/>
</dbReference>
<keyword evidence="3" id="KW-0614">Plasmid</keyword>
<evidence type="ECO:0000256" key="1">
    <source>
        <dbReference type="SAM" id="MobiDB-lite"/>
    </source>
</evidence>
<protein>
    <recommendedName>
        <fullName evidence="2">PilZ domain-containing protein</fullName>
    </recommendedName>
</protein>
<sequence>MASGRCNRHGAGSRNGQDRRGPGCSRRRVPHRLWPRCPEQPDRRSRRRVLTARQGQFCAERAPFTDPLHSWRRHGRTGGRHVNHAAGKSDERQFPREAIAATAVCRTFRSKIAGHVSNLSRGGCCLVTRGQRVAPAQMVTLRLEGLDGIPATVRWVAGDEAGLSFDWPLYEPLRDHIVALRGKVSAEEKPA</sequence>
<accession>A0A2D1RA68</accession>
<gene>
    <name evidence="3" type="ORF">BV87_24990</name>
</gene>
<dbReference type="EMBL" id="CP020926">
    <property type="protein sequence ID" value="ATP21730.1"/>
    <property type="molecule type" value="Genomic_DNA"/>
</dbReference>
<dbReference type="GO" id="GO:0035438">
    <property type="term" value="F:cyclic-di-GMP binding"/>
    <property type="evidence" value="ECO:0007669"/>
    <property type="project" value="InterPro"/>
</dbReference>
<feature type="region of interest" description="Disordered" evidence="1">
    <location>
        <begin position="1"/>
        <end position="48"/>
    </location>
</feature>
<dbReference type="AlphaFoldDB" id="A0A2D1RA68"/>
<dbReference type="Proteomes" id="UP000037029">
    <property type="component" value="Plasmid pses220"/>
</dbReference>